<dbReference type="InterPro" id="IPR011322">
    <property type="entry name" value="N-reg_PII-like_a/b"/>
</dbReference>
<dbReference type="eggNOG" id="COG0347">
    <property type="taxonomic scope" value="Bacteria"/>
</dbReference>
<sequence>MIEIMAIVRPNKTSATKQALININRPGYTCVRAVGRGKKTVEVILSDGKKLKTKLVSKRMFLIVVEDKAKEEVVQAIIDANWSGNEGDGKIFVTKIVDSYNVHLE</sequence>
<dbReference type="GO" id="GO:0006808">
    <property type="term" value="P:regulation of nitrogen utilization"/>
    <property type="evidence" value="ECO:0007669"/>
    <property type="project" value="InterPro"/>
</dbReference>
<dbReference type="PRINTS" id="PR00340">
    <property type="entry name" value="PIIGLNB"/>
</dbReference>
<dbReference type="GO" id="GO:0030234">
    <property type="term" value="F:enzyme regulator activity"/>
    <property type="evidence" value="ECO:0007669"/>
    <property type="project" value="InterPro"/>
</dbReference>
<evidence type="ECO:0008006" key="4">
    <source>
        <dbReference type="Google" id="ProtNLM"/>
    </source>
</evidence>
<dbReference type="HOGENOM" id="CLU_082268_3_0_9"/>
<evidence type="ECO:0000256" key="1">
    <source>
        <dbReference type="RuleBase" id="RU003936"/>
    </source>
</evidence>
<dbReference type="SUPFAM" id="SSF54913">
    <property type="entry name" value="GlnB-like"/>
    <property type="match status" value="1"/>
</dbReference>
<dbReference type="STRING" id="41997.RV16_GL000665"/>
<dbReference type="Pfam" id="PF00543">
    <property type="entry name" value="P-II"/>
    <property type="match status" value="1"/>
</dbReference>
<evidence type="ECO:0000313" key="3">
    <source>
        <dbReference type="Proteomes" id="UP000014136"/>
    </source>
</evidence>
<comment type="similarity">
    <text evidence="1">Belongs to the P(II) protein family.</text>
</comment>
<dbReference type="PANTHER" id="PTHR30115:SF11">
    <property type="entry name" value="NITROGEN REGULATORY PROTEIN P-II HOMOLOG"/>
    <property type="match status" value="1"/>
</dbReference>
<comment type="caution">
    <text evidence="2">The sequence shown here is derived from an EMBL/GenBank/DDBJ whole genome shotgun (WGS) entry which is preliminary data.</text>
</comment>
<gene>
    <name evidence="2" type="ORF">OMQ_01744</name>
</gene>
<dbReference type="Gene3D" id="3.30.70.120">
    <property type="match status" value="1"/>
</dbReference>
<organism evidence="2 3">
    <name type="scientific">Enterococcus saccharolyticus subsp. saccharolyticus ATCC 43076</name>
    <dbReference type="NCBI Taxonomy" id="1139996"/>
    <lineage>
        <taxon>Bacteria</taxon>
        <taxon>Bacillati</taxon>
        <taxon>Bacillota</taxon>
        <taxon>Bacilli</taxon>
        <taxon>Lactobacillales</taxon>
        <taxon>Enterococcaceae</taxon>
        <taxon>Enterococcus</taxon>
    </lineage>
</organism>
<accession>S0NJZ6</accession>
<dbReference type="InterPro" id="IPR002187">
    <property type="entry name" value="N-reg_PII"/>
</dbReference>
<evidence type="ECO:0000313" key="2">
    <source>
        <dbReference type="EMBL" id="EOT28230.1"/>
    </source>
</evidence>
<reference evidence="2 3" key="1">
    <citation type="submission" date="2013-03" db="EMBL/GenBank/DDBJ databases">
        <title>The Genome Sequence of Enterococcus saccharolyticus ATCC_43076 (Illumina only assembly).</title>
        <authorList>
            <consortium name="The Broad Institute Genomics Platform"/>
            <consortium name="The Broad Institute Genome Sequencing Center for Infectious Disease"/>
            <person name="Earl A."/>
            <person name="Russ C."/>
            <person name="Gilmore M."/>
            <person name="Surin D."/>
            <person name="Walker B."/>
            <person name="Young S."/>
            <person name="Zeng Q."/>
            <person name="Gargeya S."/>
            <person name="Fitzgerald M."/>
            <person name="Haas B."/>
            <person name="Abouelleil A."/>
            <person name="Allen A.W."/>
            <person name="Alvarado L."/>
            <person name="Arachchi H.M."/>
            <person name="Berlin A.M."/>
            <person name="Chapman S.B."/>
            <person name="Gainer-Dewar J."/>
            <person name="Goldberg J."/>
            <person name="Griggs A."/>
            <person name="Gujja S."/>
            <person name="Hansen M."/>
            <person name="Howarth C."/>
            <person name="Imamovic A."/>
            <person name="Ireland A."/>
            <person name="Larimer J."/>
            <person name="McCowan C."/>
            <person name="Murphy C."/>
            <person name="Pearson M."/>
            <person name="Poon T.W."/>
            <person name="Priest M."/>
            <person name="Roberts A."/>
            <person name="Saif S."/>
            <person name="Shea T."/>
            <person name="Sisk P."/>
            <person name="Sykes S."/>
            <person name="Wortman J."/>
            <person name="Nusbaum C."/>
            <person name="Birren B."/>
        </authorList>
    </citation>
    <scope>NUCLEOTIDE SEQUENCE [LARGE SCALE GENOMIC DNA]</scope>
    <source>
        <strain evidence="2 3">ATCC 43076</strain>
    </source>
</reference>
<dbReference type="PATRIC" id="fig|1139996.3.peg.1731"/>
<dbReference type="PANTHER" id="PTHR30115">
    <property type="entry name" value="NITROGEN REGULATORY PROTEIN P-II"/>
    <property type="match status" value="1"/>
</dbReference>
<dbReference type="Proteomes" id="UP000014136">
    <property type="component" value="Unassembled WGS sequence"/>
</dbReference>
<dbReference type="AlphaFoldDB" id="S0NJZ6"/>
<dbReference type="PROSITE" id="PS00638">
    <property type="entry name" value="PII_GLNB_CTER"/>
    <property type="match status" value="1"/>
</dbReference>
<proteinExistence type="inferred from homology"/>
<dbReference type="EMBL" id="AHYT01000008">
    <property type="protein sequence ID" value="EOT28230.1"/>
    <property type="molecule type" value="Genomic_DNA"/>
</dbReference>
<keyword evidence="3" id="KW-1185">Reference proteome</keyword>
<name>S0NJZ6_9ENTE</name>
<protein>
    <recommendedName>
        <fullName evidence="4">Nitrogen regulatory protein P-II</fullName>
    </recommendedName>
</protein>
<dbReference type="GO" id="GO:0005829">
    <property type="term" value="C:cytosol"/>
    <property type="evidence" value="ECO:0007669"/>
    <property type="project" value="TreeGrafter"/>
</dbReference>
<dbReference type="OrthoDB" id="9814202at2"/>
<dbReference type="SMART" id="SM00938">
    <property type="entry name" value="P-II"/>
    <property type="match status" value="1"/>
</dbReference>
<dbReference type="InterPro" id="IPR017918">
    <property type="entry name" value="N-reg_PII_CS"/>
</dbReference>
<dbReference type="GO" id="GO:0005524">
    <property type="term" value="F:ATP binding"/>
    <property type="evidence" value="ECO:0007669"/>
    <property type="project" value="TreeGrafter"/>
</dbReference>
<dbReference type="InterPro" id="IPR015867">
    <property type="entry name" value="N-reg_PII/ATP_PRibTrfase_C"/>
</dbReference>
<dbReference type="PROSITE" id="PS51343">
    <property type="entry name" value="PII_GLNB_DOM"/>
    <property type="match status" value="1"/>
</dbReference>
<dbReference type="RefSeq" id="WP_016175531.1">
    <property type="nucleotide sequence ID" value="NZ_KE136389.1"/>
</dbReference>